<protein>
    <submittedName>
        <fullName evidence="1">Uncharacterized protein</fullName>
    </submittedName>
</protein>
<accession>A0A9X0SPN1</accession>
<proteinExistence type="predicted"/>
<sequence length="269" mass="30996">MNKITVKNTEDIKSLYAEMLLTPLMIYSALHSGNQLELNWNNQDGYNRILDVLSRHITKQAFKKYSKMEMQEKGFEDVYISACLSKELLQQVEEMSPLVQMISDRLQEFFESQKQLDIETFILFNTSDLKRSAVLFVNSMENALTSFEKDAEEEQDVSLTCFQTLINKGKSLCAFERLELLLVNERVEIKDSDGDVYTADTMKECFGIELYDTRVKMNSLIHDLSFVTALALLMETESITISYANPEFLDLLKTSFDEFGLIVEVQVND</sequence>
<name>A0A9X0SPN1_BACCE</name>
<dbReference type="RefSeq" id="WP_061662216.1">
    <property type="nucleotide sequence ID" value="NZ_LOMO01000001.1"/>
</dbReference>
<dbReference type="EMBL" id="LOMO01000001">
    <property type="protein sequence ID" value="KXY50886.1"/>
    <property type="molecule type" value="Genomic_DNA"/>
</dbReference>
<dbReference type="AlphaFoldDB" id="A0A9X0SPN1"/>
<organism evidence="1 2">
    <name type="scientific">Bacillus cereus</name>
    <dbReference type="NCBI Taxonomy" id="1396"/>
    <lineage>
        <taxon>Bacteria</taxon>
        <taxon>Bacillati</taxon>
        <taxon>Bacillota</taxon>
        <taxon>Bacilli</taxon>
        <taxon>Bacillales</taxon>
        <taxon>Bacillaceae</taxon>
        <taxon>Bacillus</taxon>
        <taxon>Bacillus cereus group</taxon>
    </lineage>
</organism>
<gene>
    <name evidence="1" type="ORF">AT268_30525</name>
</gene>
<reference evidence="1 2" key="1">
    <citation type="submission" date="2015-12" db="EMBL/GenBank/DDBJ databases">
        <title>Bacillus cereus Group isolate.</title>
        <authorList>
            <person name="Kovac J."/>
        </authorList>
    </citation>
    <scope>NUCLEOTIDE SEQUENCE [LARGE SCALE GENOMIC DNA]</scope>
    <source>
        <strain evidence="1 2">FSL K6-0073</strain>
    </source>
</reference>
<comment type="caution">
    <text evidence="1">The sequence shown here is derived from an EMBL/GenBank/DDBJ whole genome shotgun (WGS) entry which is preliminary data.</text>
</comment>
<evidence type="ECO:0000313" key="2">
    <source>
        <dbReference type="Proteomes" id="UP000075476"/>
    </source>
</evidence>
<dbReference type="Proteomes" id="UP000075476">
    <property type="component" value="Unassembled WGS sequence"/>
</dbReference>
<evidence type="ECO:0000313" key="1">
    <source>
        <dbReference type="EMBL" id="KXY50886.1"/>
    </source>
</evidence>